<keyword evidence="4" id="KW-1185">Reference proteome</keyword>
<dbReference type="InterPro" id="IPR019446">
    <property type="entry name" value="BMT5-like"/>
</dbReference>
<feature type="domain" description="25S rRNA (uridine-N(3))-methyltransferase BMT5-like" evidence="2">
    <location>
        <begin position="81"/>
        <end position="296"/>
    </location>
</feature>
<gene>
    <name evidence="3" type="ORF">KGF56_001086</name>
</gene>
<dbReference type="Pfam" id="PF10354">
    <property type="entry name" value="BMT5-like"/>
    <property type="match status" value="1"/>
</dbReference>
<feature type="compositionally biased region" description="Polar residues" evidence="1">
    <location>
        <begin position="27"/>
        <end position="48"/>
    </location>
</feature>
<protein>
    <recommendedName>
        <fullName evidence="2">25S rRNA (uridine-N(3))-methyltransferase BMT5-like domain-containing protein</fullName>
    </recommendedName>
</protein>
<dbReference type="GO" id="GO:0070475">
    <property type="term" value="P:rRNA base methylation"/>
    <property type="evidence" value="ECO:0007669"/>
    <property type="project" value="InterPro"/>
</dbReference>
<dbReference type="EMBL" id="JAHUZD010000025">
    <property type="protein sequence ID" value="KAI3406244.2"/>
    <property type="molecule type" value="Genomic_DNA"/>
</dbReference>
<organism evidence="3 4">
    <name type="scientific">Candida oxycetoniae</name>
    <dbReference type="NCBI Taxonomy" id="497107"/>
    <lineage>
        <taxon>Eukaryota</taxon>
        <taxon>Fungi</taxon>
        <taxon>Dikarya</taxon>
        <taxon>Ascomycota</taxon>
        <taxon>Saccharomycotina</taxon>
        <taxon>Pichiomycetes</taxon>
        <taxon>Debaryomycetaceae</taxon>
        <taxon>Candida/Lodderomyces clade</taxon>
        <taxon>Candida</taxon>
    </lineage>
</organism>
<feature type="region of interest" description="Disordered" evidence="1">
    <location>
        <begin position="1"/>
        <end position="66"/>
    </location>
</feature>
<dbReference type="RefSeq" id="XP_049181989.1">
    <property type="nucleotide sequence ID" value="XM_049322171.1"/>
</dbReference>
<dbReference type="AlphaFoldDB" id="A0AAI9T0A6"/>
<feature type="region of interest" description="Disordered" evidence="1">
    <location>
        <begin position="296"/>
        <end position="345"/>
    </location>
</feature>
<evidence type="ECO:0000259" key="2">
    <source>
        <dbReference type="Pfam" id="PF10354"/>
    </source>
</evidence>
<feature type="compositionally biased region" description="Basic residues" evidence="1">
    <location>
        <begin position="49"/>
        <end position="61"/>
    </location>
</feature>
<evidence type="ECO:0000256" key="1">
    <source>
        <dbReference type="SAM" id="MobiDB-lite"/>
    </source>
</evidence>
<accession>A0AAI9T0A6</accession>
<evidence type="ECO:0000313" key="3">
    <source>
        <dbReference type="EMBL" id="KAI3406244.2"/>
    </source>
</evidence>
<reference evidence="3" key="1">
    <citation type="journal article" date="2022" name="DNA Res.">
        <title>Genome analysis of five recently described species of the CUG-Ser clade uncovers Candida theae as a new hybrid lineage with pathogenic potential in the Candida parapsilosis species complex.</title>
        <authorList>
            <person name="Mixao V."/>
            <person name="Del Olmo V."/>
            <person name="Hegedusova E."/>
            <person name="Saus E."/>
            <person name="Pryszcz L."/>
            <person name="Cillingova A."/>
            <person name="Nosek J."/>
            <person name="Gabaldon T."/>
        </authorList>
    </citation>
    <scope>NUCLEOTIDE SEQUENCE</scope>
    <source>
        <strain evidence="3">CBS 10844</strain>
    </source>
</reference>
<proteinExistence type="predicted"/>
<dbReference type="PANTHER" id="PTHR11538">
    <property type="entry name" value="PHENYLALANYL-TRNA SYNTHETASE"/>
    <property type="match status" value="1"/>
</dbReference>
<feature type="compositionally biased region" description="Basic and acidic residues" evidence="1">
    <location>
        <begin position="302"/>
        <end position="313"/>
    </location>
</feature>
<feature type="compositionally biased region" description="Basic and acidic residues" evidence="1">
    <location>
        <begin position="326"/>
        <end position="337"/>
    </location>
</feature>
<evidence type="ECO:0000313" key="4">
    <source>
        <dbReference type="Proteomes" id="UP001202479"/>
    </source>
</evidence>
<dbReference type="PANTHER" id="PTHR11538:SF26">
    <property type="entry name" value="FERREDOXIN-FOLD ANTICODON-BINDING DOMAIN-CONTAINING PROTEIN 1"/>
    <property type="match status" value="1"/>
</dbReference>
<dbReference type="GeneID" id="73378703"/>
<comment type="caution">
    <text evidence="3">The sequence shown here is derived from an EMBL/GenBank/DDBJ whole genome shotgun (WGS) entry which is preliminary data.</text>
</comment>
<dbReference type="GO" id="GO:0070042">
    <property type="term" value="F:rRNA (uridine-N3-)-methyltransferase activity"/>
    <property type="evidence" value="ECO:0007669"/>
    <property type="project" value="InterPro"/>
</dbReference>
<sequence length="345" mass="39358">MGKKASHDKRISSKGLRGALARHRAQDSINQKLTKNAQIEKQTQLNKTKSMKSMKSSKRVKQTTQEKSRGYLPFDEDDTVLLIGEGDFTFAKSLIVQNFVPAENLIATSYDSRDELIAKYPEVDKTLDELVEADVKVIHNVDATNLVKTLNLTLTSKQRRAGKTRVDLFSKHGVKLNYIMFNFPHTGKGIKDQDRNIRDHQELILEYFKNCDKVFDLVNEAQLINDDFAGYKSGANINNKSDIEKNSNFGKIILTVFEGEPYNSWGIKILAKSQGYKVMKSGRFDWSMFPEYHHKRTNSTRDTTKPAAERDARLYVFEKSTTTHNNDTKGNKKRNDSDDSDDDDS</sequence>
<name>A0AAI9T0A6_9ASCO</name>
<dbReference type="GO" id="GO:0005737">
    <property type="term" value="C:cytoplasm"/>
    <property type="evidence" value="ECO:0007669"/>
    <property type="project" value="TreeGrafter"/>
</dbReference>
<dbReference type="Proteomes" id="UP001202479">
    <property type="component" value="Unassembled WGS sequence"/>
</dbReference>